<dbReference type="Proteomes" id="UP000688137">
    <property type="component" value="Unassembled WGS sequence"/>
</dbReference>
<protein>
    <submittedName>
        <fullName evidence="1">Uncharacterized protein</fullName>
    </submittedName>
</protein>
<gene>
    <name evidence="1" type="ORF">PPRIM_AZ9-3.1.T0040538</name>
</gene>
<organism evidence="1 2">
    <name type="scientific">Paramecium primaurelia</name>
    <dbReference type="NCBI Taxonomy" id="5886"/>
    <lineage>
        <taxon>Eukaryota</taxon>
        <taxon>Sar</taxon>
        <taxon>Alveolata</taxon>
        <taxon>Ciliophora</taxon>
        <taxon>Intramacronucleata</taxon>
        <taxon>Oligohymenophorea</taxon>
        <taxon>Peniculida</taxon>
        <taxon>Parameciidae</taxon>
        <taxon>Paramecium</taxon>
    </lineage>
</organism>
<sequence>MLSKRKVSSQNLEESSNSIEQLCNKIRKVIVSEVGEKYIQNHSEKDIKQKRTKHKSKREDEQYIIEIIQNDPVEVEEQLSSIQAISESQSWVVEELFDEINKLNYHQEIE</sequence>
<evidence type="ECO:0000313" key="2">
    <source>
        <dbReference type="Proteomes" id="UP000688137"/>
    </source>
</evidence>
<dbReference type="OMA" id="NYHQEIE"/>
<reference evidence="1" key="1">
    <citation type="submission" date="2021-01" db="EMBL/GenBank/DDBJ databases">
        <authorList>
            <consortium name="Genoscope - CEA"/>
            <person name="William W."/>
        </authorList>
    </citation>
    <scope>NUCLEOTIDE SEQUENCE</scope>
</reference>
<accession>A0A8S1JMG8</accession>
<comment type="caution">
    <text evidence="1">The sequence shown here is derived from an EMBL/GenBank/DDBJ whole genome shotgun (WGS) entry which is preliminary data.</text>
</comment>
<keyword evidence="2" id="KW-1185">Reference proteome</keyword>
<dbReference type="AlphaFoldDB" id="A0A8S1JMG8"/>
<name>A0A8S1JMG8_PARPR</name>
<evidence type="ECO:0000313" key="1">
    <source>
        <dbReference type="EMBL" id="CAD8043314.1"/>
    </source>
</evidence>
<dbReference type="EMBL" id="CAJJDM010000001">
    <property type="protein sequence ID" value="CAD8043314.1"/>
    <property type="molecule type" value="Genomic_DNA"/>
</dbReference>
<proteinExistence type="predicted"/>